<dbReference type="Proteomes" id="UP000762676">
    <property type="component" value="Unassembled WGS sequence"/>
</dbReference>
<proteinExistence type="predicted"/>
<organism evidence="1 2">
    <name type="scientific">Elysia marginata</name>
    <dbReference type="NCBI Taxonomy" id="1093978"/>
    <lineage>
        <taxon>Eukaryota</taxon>
        <taxon>Metazoa</taxon>
        <taxon>Spiralia</taxon>
        <taxon>Lophotrochozoa</taxon>
        <taxon>Mollusca</taxon>
        <taxon>Gastropoda</taxon>
        <taxon>Heterobranchia</taxon>
        <taxon>Euthyneura</taxon>
        <taxon>Panpulmonata</taxon>
        <taxon>Sacoglossa</taxon>
        <taxon>Placobranchoidea</taxon>
        <taxon>Plakobranchidae</taxon>
        <taxon>Elysia</taxon>
    </lineage>
</organism>
<accession>A0AAV4EFL1</accession>
<name>A0AAV4EFL1_9GAST</name>
<keyword evidence="2" id="KW-1185">Reference proteome</keyword>
<comment type="caution">
    <text evidence="1">The sequence shown here is derived from an EMBL/GenBank/DDBJ whole genome shotgun (WGS) entry which is preliminary data.</text>
</comment>
<evidence type="ECO:0000313" key="2">
    <source>
        <dbReference type="Proteomes" id="UP000762676"/>
    </source>
</evidence>
<evidence type="ECO:0000313" key="1">
    <source>
        <dbReference type="EMBL" id="GFR59817.1"/>
    </source>
</evidence>
<sequence length="77" mass="8336">MTLISWHQPEVKSPTNAAAAAVSAGMLQVEPAGQELRRRSRTSLASIIEDLSHLRKSLLRQKSEGEVGQTVNVRVGS</sequence>
<dbReference type="EMBL" id="BMAT01007205">
    <property type="protein sequence ID" value="GFR59817.1"/>
    <property type="molecule type" value="Genomic_DNA"/>
</dbReference>
<reference evidence="1 2" key="1">
    <citation type="journal article" date="2021" name="Elife">
        <title>Chloroplast acquisition without the gene transfer in kleptoplastic sea slugs, Plakobranchus ocellatus.</title>
        <authorList>
            <person name="Maeda T."/>
            <person name="Takahashi S."/>
            <person name="Yoshida T."/>
            <person name="Shimamura S."/>
            <person name="Takaki Y."/>
            <person name="Nagai Y."/>
            <person name="Toyoda A."/>
            <person name="Suzuki Y."/>
            <person name="Arimoto A."/>
            <person name="Ishii H."/>
            <person name="Satoh N."/>
            <person name="Nishiyama T."/>
            <person name="Hasebe M."/>
            <person name="Maruyama T."/>
            <person name="Minagawa J."/>
            <person name="Obokata J."/>
            <person name="Shigenobu S."/>
        </authorList>
    </citation>
    <scope>NUCLEOTIDE SEQUENCE [LARGE SCALE GENOMIC DNA]</scope>
</reference>
<protein>
    <submittedName>
        <fullName evidence="1">Uncharacterized protein</fullName>
    </submittedName>
</protein>
<gene>
    <name evidence="1" type="ORF">ElyMa_003516200</name>
</gene>
<dbReference type="AlphaFoldDB" id="A0AAV4EFL1"/>